<protein>
    <submittedName>
        <fullName evidence="3">Rrf2 family transcriptional regulator</fullName>
    </submittedName>
</protein>
<dbReference type="Pfam" id="PF02082">
    <property type="entry name" value="Rrf2"/>
    <property type="match status" value="1"/>
</dbReference>
<gene>
    <name evidence="3" type="ORF">FH759_06130</name>
</gene>
<organism evidence="3 4">
    <name type="scientific">Sediminimonas qiaohouensis</name>
    <dbReference type="NCBI Taxonomy" id="552061"/>
    <lineage>
        <taxon>Bacteria</taxon>
        <taxon>Pseudomonadati</taxon>
        <taxon>Pseudomonadota</taxon>
        <taxon>Alphaproteobacteria</taxon>
        <taxon>Rhodobacterales</taxon>
        <taxon>Roseobacteraceae</taxon>
        <taxon>Sediminimonas</taxon>
    </lineage>
</organism>
<dbReference type="InterPro" id="IPR036388">
    <property type="entry name" value="WH-like_DNA-bd_sf"/>
</dbReference>
<dbReference type="InterPro" id="IPR036390">
    <property type="entry name" value="WH_DNA-bd_sf"/>
</dbReference>
<evidence type="ECO:0000256" key="2">
    <source>
        <dbReference type="SAM" id="MobiDB-lite"/>
    </source>
</evidence>
<evidence type="ECO:0000313" key="3">
    <source>
        <dbReference type="EMBL" id="MTJ04258.1"/>
    </source>
</evidence>
<name>A0A7C9LAL3_9RHOB</name>
<proteinExistence type="predicted"/>
<keyword evidence="1" id="KW-0238">DNA-binding</keyword>
<dbReference type="SUPFAM" id="SSF46785">
    <property type="entry name" value="Winged helix' DNA-binding domain"/>
    <property type="match status" value="1"/>
</dbReference>
<dbReference type="RefSeq" id="WP_273248852.1">
    <property type="nucleotide sequence ID" value="NZ_VENJ01000006.1"/>
</dbReference>
<comment type="caution">
    <text evidence="3">The sequence shown here is derived from an EMBL/GenBank/DDBJ whole genome shotgun (WGS) entry which is preliminary data.</text>
</comment>
<dbReference type="InterPro" id="IPR000944">
    <property type="entry name" value="Tscrpt_reg_Rrf2"/>
</dbReference>
<dbReference type="PANTHER" id="PTHR33221">
    <property type="entry name" value="WINGED HELIX-TURN-HELIX TRANSCRIPTIONAL REGULATOR, RRF2 FAMILY"/>
    <property type="match status" value="1"/>
</dbReference>
<reference evidence="3 4" key="1">
    <citation type="submission" date="2019-06" db="EMBL/GenBank/DDBJ databases">
        <title>Enrichment of Autotrophic Halophilic Microorganisms from Red Sea Brine Pool Using Microbial Electrosynthesis System.</title>
        <authorList>
            <person name="Alqahtani M.F."/>
            <person name="Bajracharya S."/>
            <person name="Katuri K.P."/>
            <person name="Ali M."/>
            <person name="Saikaly P.E."/>
        </authorList>
    </citation>
    <scope>NUCLEOTIDE SEQUENCE [LARGE SCALE GENOMIC DNA]</scope>
    <source>
        <strain evidence="3">MES6</strain>
    </source>
</reference>
<dbReference type="PROSITE" id="PS51197">
    <property type="entry name" value="HTH_RRF2_2"/>
    <property type="match status" value="1"/>
</dbReference>
<dbReference type="AlphaFoldDB" id="A0A7C9LAL3"/>
<dbReference type="EMBL" id="VENJ01000006">
    <property type="protein sequence ID" value="MTJ04258.1"/>
    <property type="molecule type" value="Genomic_DNA"/>
</dbReference>
<evidence type="ECO:0000256" key="1">
    <source>
        <dbReference type="ARBA" id="ARBA00023125"/>
    </source>
</evidence>
<dbReference type="Proteomes" id="UP000483078">
    <property type="component" value="Unassembled WGS sequence"/>
</dbReference>
<feature type="region of interest" description="Disordered" evidence="2">
    <location>
        <begin position="138"/>
        <end position="161"/>
    </location>
</feature>
<dbReference type="Gene3D" id="1.10.10.10">
    <property type="entry name" value="Winged helix-like DNA-binding domain superfamily/Winged helix DNA-binding domain"/>
    <property type="match status" value="1"/>
</dbReference>
<evidence type="ECO:0000313" key="4">
    <source>
        <dbReference type="Proteomes" id="UP000483078"/>
    </source>
</evidence>
<dbReference type="GO" id="GO:0003700">
    <property type="term" value="F:DNA-binding transcription factor activity"/>
    <property type="evidence" value="ECO:0007669"/>
    <property type="project" value="TreeGrafter"/>
</dbReference>
<dbReference type="GO" id="GO:0003677">
    <property type="term" value="F:DNA binding"/>
    <property type="evidence" value="ECO:0007669"/>
    <property type="project" value="UniProtKB-KW"/>
</dbReference>
<dbReference type="PANTHER" id="PTHR33221:SF4">
    <property type="entry name" value="HTH-TYPE TRANSCRIPTIONAL REPRESSOR NSRR"/>
    <property type="match status" value="1"/>
</dbReference>
<sequence>MRLTKFTDYALRLLLLAANRDEGARLTIDDAAQTFNISRAHVKKVVLHLSREGYLTGTRGRGGGIALARPASTINIGAVIRSTEPDFGLFECYLPGNTCRVSRGCRLASVGNKALAAFLAVFDSITLDDAMLQDDLLGGMAPEAPQQPLRGPRVPPVPAAE</sequence>
<dbReference type="NCBIfam" id="TIGR00738">
    <property type="entry name" value="rrf2_super"/>
    <property type="match status" value="1"/>
</dbReference>
<dbReference type="GO" id="GO:0005829">
    <property type="term" value="C:cytosol"/>
    <property type="evidence" value="ECO:0007669"/>
    <property type="project" value="TreeGrafter"/>
</dbReference>
<accession>A0A7C9LAL3</accession>